<name>D8LAW8_ECTSI</name>
<dbReference type="InParanoid" id="D8LAW8"/>
<dbReference type="EMBL" id="FN649726">
    <property type="protein sequence ID" value="CBN76477.1"/>
    <property type="molecule type" value="Genomic_DNA"/>
</dbReference>
<proteinExistence type="predicted"/>
<dbReference type="AlphaFoldDB" id="D8LAW8"/>
<protein>
    <submittedName>
        <fullName evidence="1">Uncharacterized protein</fullName>
    </submittedName>
</protein>
<sequence length="327" mass="35055">MDQVELEIYRVHGLTEKTDNRGSFWIKFDLGYSKDEKIGKGFTQSYRADADSVDVDYKTSSYVKRARSSQMAFQNRRAGLEIFHKKNIVSGGKFDRQVPGPAAAASDHVRADVVHAYPGPKGGGRRAGTWSCRCGCEKELEVGEWPTVSLDEPVAQAPAPTPIAAPAPAPAPASVPVAQAPAAAGGGAGAAAAAQVQAAAKFQSVVLTDKEKTDPFGVENLDSNNVLEAEIEAIAPKAATGDLASVMRKGALETKLLMLVSAVQSGELDLPAYCNILKERVVRDKVLAMYLKDEKRTKEAVAVMKRIRAMEEELAGVPQEEEEDVEA</sequence>
<dbReference type="EMBL" id="FN647682">
    <property type="protein sequence ID" value="CBN76477.1"/>
    <property type="molecule type" value="Genomic_DNA"/>
</dbReference>
<evidence type="ECO:0000313" key="1">
    <source>
        <dbReference type="EMBL" id="CBN76477.1"/>
    </source>
</evidence>
<dbReference type="Proteomes" id="UP000002630">
    <property type="component" value="Linkage Group LG01"/>
</dbReference>
<evidence type="ECO:0000313" key="2">
    <source>
        <dbReference type="Proteomes" id="UP000002630"/>
    </source>
</evidence>
<dbReference type="OrthoDB" id="19996at2759"/>
<organism evidence="1 2">
    <name type="scientific">Ectocarpus siliculosus</name>
    <name type="common">Brown alga</name>
    <name type="synonym">Conferva siliculosa</name>
    <dbReference type="NCBI Taxonomy" id="2880"/>
    <lineage>
        <taxon>Eukaryota</taxon>
        <taxon>Sar</taxon>
        <taxon>Stramenopiles</taxon>
        <taxon>Ochrophyta</taxon>
        <taxon>PX clade</taxon>
        <taxon>Phaeophyceae</taxon>
        <taxon>Ectocarpales</taxon>
        <taxon>Ectocarpaceae</taxon>
        <taxon>Ectocarpus</taxon>
    </lineage>
</organism>
<gene>
    <name evidence="1" type="ORF">Esi_0000_0066</name>
</gene>
<dbReference type="STRING" id="2880.D8LAW8"/>
<keyword evidence="2" id="KW-1185">Reference proteome</keyword>
<reference evidence="1 2" key="1">
    <citation type="journal article" date="2010" name="Nature">
        <title>The Ectocarpus genome and the independent evolution of multicellularity in brown algae.</title>
        <authorList>
            <person name="Cock J.M."/>
            <person name="Sterck L."/>
            <person name="Rouze P."/>
            <person name="Scornet D."/>
            <person name="Allen A.E."/>
            <person name="Amoutzias G."/>
            <person name="Anthouard V."/>
            <person name="Artiguenave F."/>
            <person name="Aury J.M."/>
            <person name="Badger J.H."/>
            <person name="Beszteri B."/>
            <person name="Billiau K."/>
            <person name="Bonnet E."/>
            <person name="Bothwell J.H."/>
            <person name="Bowler C."/>
            <person name="Boyen C."/>
            <person name="Brownlee C."/>
            <person name="Carrano C.J."/>
            <person name="Charrier B."/>
            <person name="Cho G.Y."/>
            <person name="Coelho S.M."/>
            <person name="Collen J."/>
            <person name="Corre E."/>
            <person name="Da Silva C."/>
            <person name="Delage L."/>
            <person name="Delaroque N."/>
            <person name="Dittami S.M."/>
            <person name="Doulbeau S."/>
            <person name="Elias M."/>
            <person name="Farnham G."/>
            <person name="Gachon C.M."/>
            <person name="Gschloessl B."/>
            <person name="Heesch S."/>
            <person name="Jabbari K."/>
            <person name="Jubin C."/>
            <person name="Kawai H."/>
            <person name="Kimura K."/>
            <person name="Kloareg B."/>
            <person name="Kupper F.C."/>
            <person name="Lang D."/>
            <person name="Le Bail A."/>
            <person name="Leblanc C."/>
            <person name="Lerouge P."/>
            <person name="Lohr M."/>
            <person name="Lopez P.J."/>
            <person name="Martens C."/>
            <person name="Maumus F."/>
            <person name="Michel G."/>
            <person name="Miranda-Saavedra D."/>
            <person name="Morales J."/>
            <person name="Moreau H."/>
            <person name="Motomura T."/>
            <person name="Nagasato C."/>
            <person name="Napoli C.A."/>
            <person name="Nelson D.R."/>
            <person name="Nyvall-Collen P."/>
            <person name="Peters A.F."/>
            <person name="Pommier C."/>
            <person name="Potin P."/>
            <person name="Poulain J."/>
            <person name="Quesneville H."/>
            <person name="Read B."/>
            <person name="Rensing S.A."/>
            <person name="Ritter A."/>
            <person name="Rousvoal S."/>
            <person name="Samanta M."/>
            <person name="Samson G."/>
            <person name="Schroeder D.C."/>
            <person name="Segurens B."/>
            <person name="Strittmatter M."/>
            <person name="Tonon T."/>
            <person name="Tregear J.W."/>
            <person name="Valentin K."/>
            <person name="von Dassow P."/>
            <person name="Yamagishi T."/>
            <person name="Van de Peer Y."/>
            <person name="Wincker P."/>
        </authorList>
    </citation>
    <scope>NUCLEOTIDE SEQUENCE [LARGE SCALE GENOMIC DNA]</scope>
    <source>
        <strain evidence="2">Ec32 / CCAP1310/4</strain>
    </source>
</reference>
<accession>D8LAW8</accession>